<evidence type="ECO:0000313" key="1">
    <source>
        <dbReference type="EMBL" id="KAK4024917.1"/>
    </source>
</evidence>
<sequence>MPHILLCGTGSSERSLLEDALKHRQATCEEIPFVIADKEYWTDDVHYQTMELLQKSISASLEARKSWKKDIARTTIREFYQQQLKFPQEVIMFSLSVVLPPCCFMFSDSKI</sequence>
<dbReference type="EMBL" id="JAOYFB010000037">
    <property type="protein sequence ID" value="KAK4024917.1"/>
    <property type="molecule type" value="Genomic_DNA"/>
</dbReference>
<organism evidence="1 2">
    <name type="scientific">Daphnia magna</name>
    <dbReference type="NCBI Taxonomy" id="35525"/>
    <lineage>
        <taxon>Eukaryota</taxon>
        <taxon>Metazoa</taxon>
        <taxon>Ecdysozoa</taxon>
        <taxon>Arthropoda</taxon>
        <taxon>Crustacea</taxon>
        <taxon>Branchiopoda</taxon>
        <taxon>Diplostraca</taxon>
        <taxon>Cladocera</taxon>
        <taxon>Anomopoda</taxon>
        <taxon>Daphniidae</taxon>
        <taxon>Daphnia</taxon>
    </lineage>
</organism>
<protein>
    <submittedName>
        <fullName evidence="1">Uncharacterized protein</fullName>
    </submittedName>
</protein>
<accession>A0ABR0AIH0</accession>
<gene>
    <name evidence="1" type="ORF">OUZ56_010409</name>
</gene>
<reference evidence="1 2" key="1">
    <citation type="journal article" date="2023" name="Nucleic Acids Res.">
        <title>The hologenome of Daphnia magna reveals possible DNA methylation and microbiome-mediated evolution of the host genome.</title>
        <authorList>
            <person name="Chaturvedi A."/>
            <person name="Li X."/>
            <person name="Dhandapani V."/>
            <person name="Marshall H."/>
            <person name="Kissane S."/>
            <person name="Cuenca-Cambronero M."/>
            <person name="Asole G."/>
            <person name="Calvet F."/>
            <person name="Ruiz-Romero M."/>
            <person name="Marangio P."/>
            <person name="Guigo R."/>
            <person name="Rago D."/>
            <person name="Mirbahai L."/>
            <person name="Eastwood N."/>
            <person name="Colbourne J.K."/>
            <person name="Zhou J."/>
            <person name="Mallon E."/>
            <person name="Orsini L."/>
        </authorList>
    </citation>
    <scope>NUCLEOTIDE SEQUENCE [LARGE SCALE GENOMIC DNA]</scope>
    <source>
        <strain evidence="1">LRV0_1</strain>
    </source>
</reference>
<dbReference type="Proteomes" id="UP001234178">
    <property type="component" value="Unassembled WGS sequence"/>
</dbReference>
<name>A0ABR0AIH0_9CRUS</name>
<keyword evidence="2" id="KW-1185">Reference proteome</keyword>
<evidence type="ECO:0000313" key="2">
    <source>
        <dbReference type="Proteomes" id="UP001234178"/>
    </source>
</evidence>
<proteinExistence type="predicted"/>
<comment type="caution">
    <text evidence="1">The sequence shown here is derived from an EMBL/GenBank/DDBJ whole genome shotgun (WGS) entry which is preliminary data.</text>
</comment>